<dbReference type="EMBL" id="JPDN02000006">
    <property type="protein sequence ID" value="PON28545.1"/>
    <property type="molecule type" value="Genomic_DNA"/>
</dbReference>
<dbReference type="GO" id="GO:0043531">
    <property type="term" value="F:ADP binding"/>
    <property type="evidence" value="ECO:0007669"/>
    <property type="project" value="InterPro"/>
</dbReference>
<dbReference type="PROSITE" id="PS50005">
    <property type="entry name" value="TPR"/>
    <property type="match status" value="1"/>
</dbReference>
<dbReference type="GO" id="GO:0009116">
    <property type="term" value="P:nucleoside metabolic process"/>
    <property type="evidence" value="ECO:0007669"/>
    <property type="project" value="InterPro"/>
</dbReference>
<feature type="domain" description="NB-ARC" evidence="2">
    <location>
        <begin position="389"/>
        <end position="544"/>
    </location>
</feature>
<gene>
    <name evidence="4" type="ORF">TGAM01_v202392</name>
</gene>
<dbReference type="PANTHER" id="PTHR46082:SF6">
    <property type="entry name" value="AAA+ ATPASE DOMAIN-CONTAINING PROTEIN-RELATED"/>
    <property type="match status" value="1"/>
</dbReference>
<dbReference type="InterPro" id="IPR027417">
    <property type="entry name" value="P-loop_NTPase"/>
</dbReference>
<name>A0A2P4ZW78_9HYPO</name>
<reference evidence="4 5" key="1">
    <citation type="journal article" date="2016" name="Genome Announc.">
        <title>Draft Whole-Genome Sequence of Trichoderma gamsii T6085, a Promising Biocontrol Agent of Fusarium Head Blight on Wheat.</title>
        <authorList>
            <person name="Baroncelli R."/>
            <person name="Zapparata A."/>
            <person name="Piaggeschi G."/>
            <person name="Sarrocco S."/>
            <person name="Vannacci G."/>
        </authorList>
    </citation>
    <scope>NUCLEOTIDE SEQUENCE [LARGE SCALE GENOMIC DNA]</scope>
    <source>
        <strain evidence="4 5">T6085</strain>
    </source>
</reference>
<dbReference type="SUPFAM" id="SSF53167">
    <property type="entry name" value="Purine and uridine phosphorylases"/>
    <property type="match status" value="1"/>
</dbReference>
<dbReference type="Gene3D" id="3.40.50.300">
    <property type="entry name" value="P-loop containing nucleotide triphosphate hydrolases"/>
    <property type="match status" value="1"/>
</dbReference>
<organism evidence="4 5">
    <name type="scientific">Trichoderma gamsii</name>
    <dbReference type="NCBI Taxonomy" id="398673"/>
    <lineage>
        <taxon>Eukaryota</taxon>
        <taxon>Fungi</taxon>
        <taxon>Dikarya</taxon>
        <taxon>Ascomycota</taxon>
        <taxon>Pezizomycotina</taxon>
        <taxon>Sordariomycetes</taxon>
        <taxon>Hypocreomycetidae</taxon>
        <taxon>Hypocreales</taxon>
        <taxon>Hypocreaceae</taxon>
        <taxon>Trichoderma</taxon>
    </lineage>
</organism>
<feature type="repeat" description="TPR" evidence="1">
    <location>
        <begin position="757"/>
        <end position="790"/>
    </location>
</feature>
<dbReference type="AlphaFoldDB" id="A0A2P4ZW78"/>
<dbReference type="SUPFAM" id="SSF52540">
    <property type="entry name" value="P-loop containing nucleoside triphosphate hydrolases"/>
    <property type="match status" value="1"/>
</dbReference>
<evidence type="ECO:0000259" key="2">
    <source>
        <dbReference type="Pfam" id="PF00931"/>
    </source>
</evidence>
<dbReference type="InterPro" id="IPR053137">
    <property type="entry name" value="NLR-like"/>
</dbReference>
<evidence type="ECO:0000256" key="1">
    <source>
        <dbReference type="PROSITE-ProRule" id="PRU00339"/>
    </source>
</evidence>
<dbReference type="SUPFAM" id="SSF48452">
    <property type="entry name" value="TPR-like"/>
    <property type="match status" value="3"/>
</dbReference>
<dbReference type="InterPro" id="IPR000845">
    <property type="entry name" value="Nucleoside_phosphorylase_d"/>
</dbReference>
<keyword evidence="5" id="KW-1185">Reference proteome</keyword>
<dbReference type="Pfam" id="PF00931">
    <property type="entry name" value="NB-ARC"/>
    <property type="match status" value="1"/>
</dbReference>
<dbReference type="Gene3D" id="1.25.40.10">
    <property type="entry name" value="Tetratricopeptide repeat domain"/>
    <property type="match status" value="3"/>
</dbReference>
<dbReference type="RefSeq" id="XP_024406231.1">
    <property type="nucleotide sequence ID" value="XM_024548992.1"/>
</dbReference>
<accession>A0A2P4ZW78</accession>
<evidence type="ECO:0000313" key="5">
    <source>
        <dbReference type="Proteomes" id="UP000054821"/>
    </source>
</evidence>
<dbReference type="Gene3D" id="3.40.50.1580">
    <property type="entry name" value="Nucleoside phosphorylase domain"/>
    <property type="match status" value="1"/>
</dbReference>
<dbReference type="GO" id="GO:0003824">
    <property type="term" value="F:catalytic activity"/>
    <property type="evidence" value="ECO:0007669"/>
    <property type="project" value="InterPro"/>
</dbReference>
<dbReference type="InterPro" id="IPR002182">
    <property type="entry name" value="NB-ARC"/>
</dbReference>
<dbReference type="GeneID" id="29984992"/>
<feature type="domain" description="Nucleoside phosphorylase" evidence="3">
    <location>
        <begin position="12"/>
        <end position="128"/>
    </location>
</feature>
<dbReference type="InterPro" id="IPR011990">
    <property type="entry name" value="TPR-like_helical_dom_sf"/>
</dbReference>
<comment type="caution">
    <text evidence="4">The sequence shown here is derived from an EMBL/GenBank/DDBJ whole genome shotgun (WGS) entry which is preliminary data.</text>
</comment>
<evidence type="ECO:0000313" key="4">
    <source>
        <dbReference type="EMBL" id="PON28545.1"/>
    </source>
</evidence>
<dbReference type="PANTHER" id="PTHR46082">
    <property type="entry name" value="ATP/GTP-BINDING PROTEIN-RELATED"/>
    <property type="match status" value="1"/>
</dbReference>
<dbReference type="STRING" id="398673.A0A2P4ZW78"/>
<dbReference type="InterPro" id="IPR019734">
    <property type="entry name" value="TPR_rpt"/>
</dbReference>
<dbReference type="SMART" id="SM00028">
    <property type="entry name" value="TPR"/>
    <property type="match status" value="7"/>
</dbReference>
<evidence type="ECO:0000259" key="3">
    <source>
        <dbReference type="Pfam" id="PF01048"/>
    </source>
</evidence>
<protein>
    <submittedName>
        <fullName evidence="4">Phosphorylase superfamily protein</fullName>
    </submittedName>
</protein>
<dbReference type="Proteomes" id="UP000054821">
    <property type="component" value="Unassembled WGS sequence"/>
</dbReference>
<dbReference type="InterPro" id="IPR035994">
    <property type="entry name" value="Nucleoside_phosphorylase_sf"/>
</dbReference>
<sequence length="1150" mass="129862">MSQRPSRREDFEIAIICALPLEYDAVSLLFDEFWDEDGDQFGRAAGDLNHYTTGRIGKHDVVLALLSHKGKANAASAAANMRSSYGALRLVILAGICGGVPRNGEDDVFLGDVVISSSVIQYDFGRHYPDGFIRKNTHEDNLRKHDKNIGSLLSKFSTDIVQDKLHERTAHCLKQLQERAPKHREKYTYPGADKDKLFESSYRHMHRERATCICSSCHGRKHPVCDEALTASCDDLGCDEEYLERSRTNKEQDEAQGPALYIGAVASGDTVMKSGEDRDKIARKEGVIAFETEGAGAWEDLPCIVVKGICDYADCHKNKLWQNFAAAAAASVSKAILEQYIQTDRNSGRLEKGPPKSHFLVPFGRNRNFVGREDILSSLLEKIRPGADKEDCQRTVIEGLGGVGKTQIALEAVYRLHNEHPDCSIFWVPMVDATGFDNAYLSIGKQLKIEGIDKDNANTMLLVKAALSKESSGSWLLVIDNADDITLLSGDIGLSAHLPFSRNGSILFTTRNHEAAVMLDILAENIFNVMEMGQVEALGLLQKGLNESQTNNMEATEKLLDLLANLPLAIRQASAYMATKRISTIDYLELCQSNSKDMVTLLSKDFEDRHRYKEIQNPVATTWLISFNQILRNDPLAAQYLQFMSILAEKDIPRSLLPKSTKLETVGAIGTLKGYAFITEQEGGGSFDMHRLVRLAMRNWLEKEGELKKSVASAVQRVNEVMPFPEYETRDLWTRCLPHAQAILELPEHLTGTQAEATLYSNVAECNYLLGKYQTAEKMYRQVLELDEKLLGKCHPTTLISMNDLGMVLRLSGKYKEAEKVSRHVLESREKLLGKDHLDTLDSMVDLAITLSKLGQHEEAANLHQHVLEMRQKLLGMDHPKTLRSMDGFAGQLTHLGKYEESEKMHRQTLQLIEQRLGKDNLDFIWCLENLGSVLGHLSKYEESKDMYQQVLNQYEQRYGKDHPYTLRSMDNLAGALGRLGKYEESEEMHREAFKGKEKVLGRYHPSTLKSMDNLAIALEDLGNYEKSEELHREAIRRKEEAFGKDDPETLESMHNLAIALGDLGKYEESEEMHREAFKGKEKVLGRYHPSTLNSMYTLAIALEDLGKYEKSEELYREVIRQKEEAFGKDDPETQRIRDDLRKLLESKRK</sequence>
<dbReference type="Pfam" id="PF13374">
    <property type="entry name" value="TPR_10"/>
    <property type="match status" value="3"/>
</dbReference>
<dbReference type="Pfam" id="PF13424">
    <property type="entry name" value="TPR_12"/>
    <property type="match status" value="3"/>
</dbReference>
<keyword evidence="1" id="KW-0802">TPR repeat</keyword>
<proteinExistence type="predicted"/>
<dbReference type="Pfam" id="PF01048">
    <property type="entry name" value="PNP_UDP_1"/>
    <property type="match status" value="1"/>
</dbReference>